<dbReference type="EMBL" id="DUZY01000002">
    <property type="protein sequence ID" value="DAD26025.1"/>
    <property type="molecule type" value="Genomic_DNA"/>
</dbReference>
<dbReference type="Proteomes" id="UP000607653">
    <property type="component" value="Unassembled WGS sequence"/>
</dbReference>
<sequence length="57" mass="6699">MDDQDNKVFTLPTTMSSIDQNTLEQILLECHSWYFDQRLFQLSSINHGQVLIDINIQ</sequence>
<gene>
    <name evidence="1" type="ORF">HUJ06_027493</name>
</gene>
<evidence type="ECO:0000313" key="2">
    <source>
        <dbReference type="Proteomes" id="UP000607653"/>
    </source>
</evidence>
<reference evidence="1 2" key="1">
    <citation type="journal article" date="2020" name="Mol. Biol. Evol.">
        <title>Distinct Expression and Methylation Patterns for Genes with Different Fates following a Single Whole-Genome Duplication in Flowering Plants.</title>
        <authorList>
            <person name="Shi T."/>
            <person name="Rahmani R.S."/>
            <person name="Gugger P.F."/>
            <person name="Wang M."/>
            <person name="Li H."/>
            <person name="Zhang Y."/>
            <person name="Li Z."/>
            <person name="Wang Q."/>
            <person name="Van de Peer Y."/>
            <person name="Marchal K."/>
            <person name="Chen J."/>
        </authorList>
    </citation>
    <scope>NUCLEOTIDE SEQUENCE [LARGE SCALE GENOMIC DNA]</scope>
    <source>
        <tissue evidence="1">Leaf</tissue>
    </source>
</reference>
<comment type="caution">
    <text evidence="1">The sequence shown here is derived from an EMBL/GenBank/DDBJ whole genome shotgun (WGS) entry which is preliminary data.</text>
</comment>
<organism evidence="1 2">
    <name type="scientific">Nelumbo nucifera</name>
    <name type="common">Sacred lotus</name>
    <dbReference type="NCBI Taxonomy" id="4432"/>
    <lineage>
        <taxon>Eukaryota</taxon>
        <taxon>Viridiplantae</taxon>
        <taxon>Streptophyta</taxon>
        <taxon>Embryophyta</taxon>
        <taxon>Tracheophyta</taxon>
        <taxon>Spermatophyta</taxon>
        <taxon>Magnoliopsida</taxon>
        <taxon>Proteales</taxon>
        <taxon>Nelumbonaceae</taxon>
        <taxon>Nelumbo</taxon>
    </lineage>
</organism>
<accession>A0A822Y4R3</accession>
<keyword evidence="2" id="KW-1185">Reference proteome</keyword>
<dbReference type="AlphaFoldDB" id="A0A822Y4R3"/>
<proteinExistence type="predicted"/>
<evidence type="ECO:0000313" key="1">
    <source>
        <dbReference type="EMBL" id="DAD26025.1"/>
    </source>
</evidence>
<protein>
    <submittedName>
        <fullName evidence="1">Uncharacterized protein</fullName>
    </submittedName>
</protein>
<name>A0A822Y4R3_NELNU</name>